<proteinExistence type="inferred from homology"/>
<gene>
    <name evidence="3" type="ORF">RM697_08760</name>
</gene>
<name>A0ABU2YKR3_9FLAO</name>
<comment type="caution">
    <text evidence="3">The sequence shown here is derived from an EMBL/GenBank/DDBJ whole genome shotgun (WGS) entry which is preliminary data.</text>
</comment>
<dbReference type="InterPro" id="IPR011004">
    <property type="entry name" value="Trimer_LpxA-like_sf"/>
</dbReference>
<dbReference type="RefSeq" id="WP_311427501.1">
    <property type="nucleotide sequence ID" value="NZ_JAVRIA010000004.1"/>
</dbReference>
<organism evidence="3 4">
    <name type="scientific">Microcosmobacter mediterraneus</name>
    <dbReference type="NCBI Taxonomy" id="3075607"/>
    <lineage>
        <taxon>Bacteria</taxon>
        <taxon>Pseudomonadati</taxon>
        <taxon>Bacteroidota</taxon>
        <taxon>Flavobacteriia</taxon>
        <taxon>Flavobacteriales</taxon>
        <taxon>Flavobacteriaceae</taxon>
        <taxon>Microcosmobacter</taxon>
    </lineage>
</organism>
<comment type="similarity">
    <text evidence="1">Belongs to the transferase hexapeptide repeat family.</text>
</comment>
<keyword evidence="4" id="KW-1185">Reference proteome</keyword>
<evidence type="ECO:0000313" key="4">
    <source>
        <dbReference type="Proteomes" id="UP001259492"/>
    </source>
</evidence>
<dbReference type="CDD" id="cd03360">
    <property type="entry name" value="LbH_AT_putative"/>
    <property type="match status" value="1"/>
</dbReference>
<dbReference type="SUPFAM" id="SSF51161">
    <property type="entry name" value="Trimeric LpxA-like enzymes"/>
    <property type="match status" value="1"/>
</dbReference>
<dbReference type="PANTHER" id="PTHR43300:SF7">
    <property type="entry name" value="UDP-N-ACETYLBACILLOSAMINE N-ACETYLTRANSFERASE"/>
    <property type="match status" value="1"/>
</dbReference>
<dbReference type="Gene3D" id="2.160.10.10">
    <property type="entry name" value="Hexapeptide repeat proteins"/>
    <property type="match status" value="1"/>
</dbReference>
<sequence length="222" mass="23751">MKNILIYGASGHSKMIVDIIHKNKSHNIIGYIDTYKSIGEELSGYKILGNLDNLLELQKTHNVSHIVIGVGENSTRLKVWQKIKDISPNISFESIIHPSAILAENIDVPEGSVIMAGAIVNIDATIGKFCVLNTNSSLGHDSIMKDFSSIAPGVAVGGNVEIGYCSALCLKSGVIQNITIGDYSVIASGALVVKDIGDYKLAKGVPANIITERSTKDKYLGK</sequence>
<dbReference type="Gene3D" id="3.40.50.20">
    <property type="match status" value="1"/>
</dbReference>
<feature type="domain" description="PglD N-terminal" evidence="2">
    <location>
        <begin position="3"/>
        <end position="83"/>
    </location>
</feature>
<evidence type="ECO:0000256" key="1">
    <source>
        <dbReference type="ARBA" id="ARBA00007274"/>
    </source>
</evidence>
<reference evidence="3 4" key="1">
    <citation type="submission" date="2023-09" db="EMBL/GenBank/DDBJ databases">
        <authorList>
            <person name="Rey-Velasco X."/>
        </authorList>
    </citation>
    <scope>NUCLEOTIDE SEQUENCE [LARGE SCALE GENOMIC DNA]</scope>
    <source>
        <strain evidence="3 4">W332</strain>
    </source>
</reference>
<dbReference type="NCBIfam" id="TIGR03570">
    <property type="entry name" value="NeuD_NnaD"/>
    <property type="match status" value="1"/>
</dbReference>
<evidence type="ECO:0000313" key="3">
    <source>
        <dbReference type="EMBL" id="MDT0558736.1"/>
    </source>
</evidence>
<protein>
    <submittedName>
        <fullName evidence="3">NeuD/PglB/VioB family sugar acetyltransferase</fullName>
    </submittedName>
</protein>
<dbReference type="InterPro" id="IPR020019">
    <property type="entry name" value="AcTrfase_PglD-like"/>
</dbReference>
<dbReference type="PANTHER" id="PTHR43300">
    <property type="entry name" value="ACETYLTRANSFERASE"/>
    <property type="match status" value="1"/>
</dbReference>
<dbReference type="EMBL" id="JAVRIA010000004">
    <property type="protein sequence ID" value="MDT0558736.1"/>
    <property type="molecule type" value="Genomic_DNA"/>
</dbReference>
<dbReference type="Pfam" id="PF17836">
    <property type="entry name" value="PglD_N"/>
    <property type="match status" value="1"/>
</dbReference>
<dbReference type="InterPro" id="IPR041561">
    <property type="entry name" value="PglD_N"/>
</dbReference>
<dbReference type="Proteomes" id="UP001259492">
    <property type="component" value="Unassembled WGS sequence"/>
</dbReference>
<accession>A0ABU2YKR3</accession>
<evidence type="ECO:0000259" key="2">
    <source>
        <dbReference type="Pfam" id="PF17836"/>
    </source>
</evidence>
<dbReference type="InterPro" id="IPR050179">
    <property type="entry name" value="Trans_hexapeptide_repeat"/>
</dbReference>